<feature type="domain" description="DUF2399" evidence="1">
    <location>
        <begin position="268"/>
        <end position="420"/>
    </location>
</feature>
<reference evidence="3 4" key="1">
    <citation type="submission" date="2020-10" db="EMBL/GenBank/DDBJ databases">
        <title>Phylogeny of dyella-like bacteria.</title>
        <authorList>
            <person name="Fu J."/>
        </authorList>
    </citation>
    <scope>NUCLEOTIDE SEQUENCE [LARGE SCALE GENOMIC DNA]</scope>
    <source>
        <strain evidence="3 4">JP1</strain>
    </source>
</reference>
<keyword evidence="4" id="KW-1185">Reference proteome</keyword>
<dbReference type="NCBIfam" id="TIGR02679">
    <property type="entry name" value="TIGR02679 family protein"/>
    <property type="match status" value="1"/>
</dbReference>
<comment type="caution">
    <text evidence="3">The sequence shown here is derived from an EMBL/GenBank/DDBJ whole genome shotgun (WGS) entry which is preliminary data.</text>
</comment>
<evidence type="ECO:0000259" key="1">
    <source>
        <dbReference type="Pfam" id="PF09664"/>
    </source>
</evidence>
<evidence type="ECO:0000259" key="2">
    <source>
        <dbReference type="Pfam" id="PF11796"/>
    </source>
</evidence>
<dbReference type="EMBL" id="JADIKJ010000002">
    <property type="protein sequence ID" value="MFK2899219.1"/>
    <property type="molecule type" value="Genomic_DNA"/>
</dbReference>
<evidence type="ECO:0000313" key="4">
    <source>
        <dbReference type="Proteomes" id="UP001620461"/>
    </source>
</evidence>
<dbReference type="Proteomes" id="UP001620461">
    <property type="component" value="Unassembled WGS sequence"/>
</dbReference>
<feature type="domain" description="Conserved hypothetical protein CHP02679 N terminus" evidence="2">
    <location>
        <begin position="40"/>
        <end position="252"/>
    </location>
</feature>
<evidence type="ECO:0000313" key="3">
    <source>
        <dbReference type="EMBL" id="MFK2899219.1"/>
    </source>
</evidence>
<proteinExistence type="predicted"/>
<gene>
    <name evidence="3" type="ORF">ISP15_02640</name>
</gene>
<dbReference type="InterPro" id="IPR013495">
    <property type="entry name" value="CHP02679"/>
</dbReference>
<sequence>MTRQTDPRLQRLLGGSEMASVRKQLRRRFEHAKPGVPPLSIRLDKLTSAAHTALCQLTGRRSRMARSMTLDIIELDEQLRRAGLADSLRDALEQLDGPIIAQARLRQALQEQWSELAASTPMEGVLRIWLDGAPDVLSRLKRLGRTPEGAAQLLSAADAILHHLPAQGQPRSQLAASVMGDAHALDAGRPVASLVLAAWRHSERSRSADAVEDAETELINPATTEERQRDVWARAGVLVNELARPALLLNLPVADPAQAFWIRGEPAYLSLRQLLRTPPTWAVAGKSVFVCENPNVLAIAADDLGTHCAPLVCTDGMPAAAQRTLLYQLQKAGACLHYHGDFDWPGIGIANFVIRTWQATPWRLSASDYEAATRASFHSRHNLEEMSVTATWDSRLAPTMQQHGIAIAEETVVATLLADLCDEQ</sequence>
<dbReference type="Pfam" id="PF11796">
    <property type="entry name" value="DUF3323"/>
    <property type="match status" value="1"/>
</dbReference>
<protein>
    <submittedName>
        <fullName evidence="3">TIGR02679 family protein</fullName>
    </submittedName>
</protein>
<dbReference type="InterPro" id="IPR024466">
    <property type="entry name" value="CHP02679_N"/>
</dbReference>
<dbReference type="InterPro" id="IPR024465">
    <property type="entry name" value="DUF2399"/>
</dbReference>
<organism evidence="3 4">
    <name type="scientific">Dyella jejuensis</name>
    <dbReference type="NCBI Taxonomy" id="1432009"/>
    <lineage>
        <taxon>Bacteria</taxon>
        <taxon>Pseudomonadati</taxon>
        <taxon>Pseudomonadota</taxon>
        <taxon>Gammaproteobacteria</taxon>
        <taxon>Lysobacterales</taxon>
        <taxon>Rhodanobacteraceae</taxon>
        <taxon>Dyella</taxon>
    </lineage>
</organism>
<dbReference type="Pfam" id="PF09664">
    <property type="entry name" value="DUF2399"/>
    <property type="match status" value="1"/>
</dbReference>
<name>A0ABW8JDX5_9GAMM</name>
<accession>A0ABW8JDX5</accession>